<protein>
    <submittedName>
        <fullName evidence="1">Uncharacterized protein</fullName>
    </submittedName>
</protein>
<keyword evidence="2" id="KW-1185">Reference proteome</keyword>
<feature type="non-terminal residue" evidence="1">
    <location>
        <position position="1"/>
    </location>
</feature>
<dbReference type="Proteomes" id="UP000601435">
    <property type="component" value="Unassembled WGS sequence"/>
</dbReference>
<proteinExistence type="predicted"/>
<reference evidence="1" key="1">
    <citation type="submission" date="2021-02" db="EMBL/GenBank/DDBJ databases">
        <authorList>
            <person name="Dougan E. K."/>
            <person name="Rhodes N."/>
            <person name="Thang M."/>
            <person name="Chan C."/>
        </authorList>
    </citation>
    <scope>NUCLEOTIDE SEQUENCE</scope>
</reference>
<dbReference type="EMBL" id="CAJNJA010011096">
    <property type="protein sequence ID" value="CAE7266442.1"/>
    <property type="molecule type" value="Genomic_DNA"/>
</dbReference>
<organism evidence="1 2">
    <name type="scientific">Symbiodinium necroappetens</name>
    <dbReference type="NCBI Taxonomy" id="1628268"/>
    <lineage>
        <taxon>Eukaryota</taxon>
        <taxon>Sar</taxon>
        <taxon>Alveolata</taxon>
        <taxon>Dinophyceae</taxon>
        <taxon>Suessiales</taxon>
        <taxon>Symbiodiniaceae</taxon>
        <taxon>Symbiodinium</taxon>
    </lineage>
</organism>
<sequence>KKGHYANECWNPRVQQVQSQPCAGADGCPGDLPAAKQVVSAKVAAKPVDKATPKEKKWPPAMRQPAICFYRQR</sequence>
<gene>
    <name evidence="1" type="ORF">SNEC2469_LOCUS6279</name>
</gene>
<comment type="caution">
    <text evidence="1">The sequence shown here is derived from an EMBL/GenBank/DDBJ whole genome shotgun (WGS) entry which is preliminary data.</text>
</comment>
<accession>A0A812MLK4</accession>
<evidence type="ECO:0000313" key="1">
    <source>
        <dbReference type="EMBL" id="CAE7266442.1"/>
    </source>
</evidence>
<evidence type="ECO:0000313" key="2">
    <source>
        <dbReference type="Proteomes" id="UP000601435"/>
    </source>
</evidence>
<name>A0A812MLK4_9DINO</name>
<dbReference type="AlphaFoldDB" id="A0A812MLK4"/>